<dbReference type="CDD" id="cd17933">
    <property type="entry name" value="DEXSc_RecD-like"/>
    <property type="match status" value="1"/>
</dbReference>
<keyword evidence="2" id="KW-0067">ATP-binding</keyword>
<dbReference type="GO" id="GO:0017116">
    <property type="term" value="F:single-stranded DNA helicase activity"/>
    <property type="evidence" value="ECO:0007669"/>
    <property type="project" value="TreeGrafter"/>
</dbReference>
<reference evidence="5" key="1">
    <citation type="submission" date="2022-06" db="EMBL/GenBank/DDBJ databases">
        <title>Aeoliella straminimaris, a novel planctomycete from sediments.</title>
        <authorList>
            <person name="Vitorino I.R."/>
            <person name="Lage O.M."/>
        </authorList>
    </citation>
    <scope>NUCLEOTIDE SEQUENCE</scope>
    <source>
        <strain evidence="5">ICT_H6.2</strain>
    </source>
</reference>
<dbReference type="Gene3D" id="3.40.50.300">
    <property type="entry name" value="P-loop containing nucleotide triphosphate hydrolases"/>
    <property type="match status" value="2"/>
</dbReference>
<feature type="compositionally biased region" description="Polar residues" evidence="3">
    <location>
        <begin position="887"/>
        <end position="899"/>
    </location>
</feature>
<dbReference type="EMBL" id="JAMXLR010000006">
    <property type="protein sequence ID" value="MCO6042697.1"/>
    <property type="molecule type" value="Genomic_DNA"/>
</dbReference>
<dbReference type="RefSeq" id="WP_252850793.1">
    <property type="nucleotide sequence ID" value="NZ_JAMXLR010000006.1"/>
</dbReference>
<dbReference type="GO" id="GO:0009338">
    <property type="term" value="C:exodeoxyribonuclease V complex"/>
    <property type="evidence" value="ECO:0007669"/>
    <property type="project" value="TreeGrafter"/>
</dbReference>
<keyword evidence="6" id="KW-1185">Reference proteome</keyword>
<proteinExistence type="predicted"/>
<evidence type="ECO:0000259" key="4">
    <source>
        <dbReference type="Pfam" id="PF08751"/>
    </source>
</evidence>
<dbReference type="InterPro" id="IPR014862">
    <property type="entry name" value="TrwC"/>
</dbReference>
<dbReference type="Proteomes" id="UP001155241">
    <property type="component" value="Unassembled WGS sequence"/>
</dbReference>
<evidence type="ECO:0000256" key="3">
    <source>
        <dbReference type="SAM" id="MobiDB-lite"/>
    </source>
</evidence>
<dbReference type="SUPFAM" id="SSF52540">
    <property type="entry name" value="P-loop containing nucleoside triphosphate hydrolases"/>
    <property type="match status" value="2"/>
</dbReference>
<dbReference type="AlphaFoldDB" id="A0A9X2F6X0"/>
<dbReference type="SUPFAM" id="SSF55464">
    <property type="entry name" value="Origin of replication-binding domain, RBD-like"/>
    <property type="match status" value="1"/>
</dbReference>
<dbReference type="GO" id="GO:0005524">
    <property type="term" value="F:ATP binding"/>
    <property type="evidence" value="ECO:0007669"/>
    <property type="project" value="UniProtKB-KW"/>
</dbReference>
<feature type="domain" description="TrwC relaxase" evidence="4">
    <location>
        <begin position="13"/>
        <end position="284"/>
    </location>
</feature>
<evidence type="ECO:0000313" key="6">
    <source>
        <dbReference type="Proteomes" id="UP001155241"/>
    </source>
</evidence>
<dbReference type="CDD" id="cd18809">
    <property type="entry name" value="SF1_C_RecD"/>
    <property type="match status" value="1"/>
</dbReference>
<dbReference type="NCBIfam" id="NF041492">
    <property type="entry name" value="MobF"/>
    <property type="match status" value="1"/>
</dbReference>
<dbReference type="InterPro" id="IPR027417">
    <property type="entry name" value="P-loop_NTPase"/>
</dbReference>
<feature type="region of interest" description="Disordered" evidence="3">
    <location>
        <begin position="882"/>
        <end position="928"/>
    </location>
</feature>
<organism evidence="5 6">
    <name type="scientific">Aeoliella straminimaris</name>
    <dbReference type="NCBI Taxonomy" id="2954799"/>
    <lineage>
        <taxon>Bacteria</taxon>
        <taxon>Pseudomonadati</taxon>
        <taxon>Planctomycetota</taxon>
        <taxon>Planctomycetia</taxon>
        <taxon>Pirellulales</taxon>
        <taxon>Lacipirellulaceae</taxon>
        <taxon>Aeoliella</taxon>
    </lineage>
</organism>
<dbReference type="InterPro" id="IPR050534">
    <property type="entry name" value="Coronavir_polyprotein_1ab"/>
</dbReference>
<dbReference type="GO" id="GO:0006310">
    <property type="term" value="P:DNA recombination"/>
    <property type="evidence" value="ECO:0007669"/>
    <property type="project" value="TreeGrafter"/>
</dbReference>
<dbReference type="Pfam" id="PF13604">
    <property type="entry name" value="AAA_30"/>
    <property type="match status" value="1"/>
</dbReference>
<evidence type="ECO:0000313" key="5">
    <source>
        <dbReference type="EMBL" id="MCO6042697.1"/>
    </source>
</evidence>
<dbReference type="NCBIfam" id="TIGR02686">
    <property type="entry name" value="relax_trwC"/>
    <property type="match status" value="1"/>
</dbReference>
<protein>
    <submittedName>
        <fullName evidence="5">Relaxase domain-containing protein</fullName>
    </submittedName>
</protein>
<dbReference type="PANTHER" id="PTHR43788">
    <property type="entry name" value="DNA2/NAM7 HELICASE FAMILY MEMBER"/>
    <property type="match status" value="1"/>
</dbReference>
<feature type="compositionally biased region" description="Basic and acidic residues" evidence="3">
    <location>
        <begin position="915"/>
        <end position="928"/>
    </location>
</feature>
<dbReference type="InterPro" id="IPR014059">
    <property type="entry name" value="TraI/TrwC_relax"/>
</dbReference>
<accession>A0A9X2F6X0</accession>
<gene>
    <name evidence="5" type="ORF">NG895_02145</name>
</gene>
<evidence type="ECO:0000256" key="2">
    <source>
        <dbReference type="ARBA" id="ARBA00022840"/>
    </source>
</evidence>
<comment type="caution">
    <text evidence="5">The sequence shown here is derived from an EMBL/GenBank/DDBJ whole genome shotgun (WGS) entry which is preliminary data.</text>
</comment>
<name>A0A9X2F6X0_9BACT</name>
<sequence length="928" mass="102729">MLSIAHMSLGSDSYYLRLSAEDYYLEGGEPPGRWLGGGARALGLSGNVAADQLKAFFTGYGLDGEALVRNAGITTGKLKRKPGWDLTFSAPKSVSLLWSQLDENSRRKIQEAQLIAVERALSFVEERATFARRGRGGDERIAAKLVAAAFEHSTSRALDPQLHTHCLLLNLGVCDDGKIRALLSKPFYHNKMLAGAVYRLELAHRLNHTLGLETFRKDSCFEVAGVPDEVLTHFSKRRQQIETELGEMGVDTASAAAYATLKTRQVKDLVPPRRELLQRWKHEALREGFGAAHARRLVGGDIEPPQPAATIRRALHAAIARVESNRSYTSSNKLLLETAHQLQGSGVPPDELFRRFEEEVQQAPGLRKLGVRNGISYLATERQLRSERGLLDTVAKLQERRLAPIAERFVDELLTKSVIIGPQVGKKTAITLSDEQQQAVRHLVLGDSPLKVVTGIAGSGKTAMLAATRQAFERAGYQVIGATPTHRARQELANGAGIDSDTIRKRLLQLYPTSDYLLRHHARQLVRAARRWRTHLPDQLKLSHKTVLVVDEASMAATEDMRRLLQAVHDQGGRIVFVGDDRQLPPVGPGGAFGAIIRRVGSVDLTDVTRQREPWARQATQSIATGDVESFLTAYASNGWLTTEKDRQSLERSLLSDWQAAGGAAAPEQHIIAASTNEQVDRYNSAAQQLRLEAGLLGKHESLDYGSECFYAGDRVTIQKNSRKLRVYNGDTGTILAVKDWGWTKAVAIRLDLPERTLAAQTKEVLKHTAVQLLRAARKRKTYRYDPDAYDIRIVPIRTLLGNSKFADCSQPGQRPAIRLAYAFTTHKLQGATVDHTYVALGDSMTDREMSYVQGSRHHKSLQLYATEAAAGETLTELAKTREAPNNPDQGDEQSQQFADSPLAKEMLRSRRHSLAHDMEHDELPISP</sequence>
<dbReference type="Pfam" id="PF08751">
    <property type="entry name" value="TrwC"/>
    <property type="match status" value="1"/>
</dbReference>
<evidence type="ECO:0000256" key="1">
    <source>
        <dbReference type="ARBA" id="ARBA00022741"/>
    </source>
</evidence>
<dbReference type="PANTHER" id="PTHR43788:SF6">
    <property type="entry name" value="DNA HELICASE B"/>
    <property type="match status" value="1"/>
</dbReference>
<keyword evidence="1" id="KW-0547">Nucleotide-binding</keyword>
<dbReference type="Gene3D" id="2.30.30.940">
    <property type="match status" value="1"/>
</dbReference>